<evidence type="ECO:0000259" key="2">
    <source>
        <dbReference type="Pfam" id="PF02481"/>
    </source>
</evidence>
<dbReference type="AlphaFoldDB" id="A0A2L2BPJ3"/>
<dbReference type="PANTHER" id="PTHR43022:SF1">
    <property type="entry name" value="PROTEIN SMF"/>
    <property type="match status" value="1"/>
</dbReference>
<evidence type="ECO:0000313" key="3">
    <source>
        <dbReference type="EMBL" id="AVG23586.1"/>
    </source>
</evidence>
<dbReference type="Proteomes" id="UP000243077">
    <property type="component" value="Chromosome"/>
</dbReference>
<dbReference type="Pfam" id="PF02481">
    <property type="entry name" value="DNA_processg_A"/>
    <property type="match status" value="1"/>
</dbReference>
<name>A0A2L2BPJ3_9MICO</name>
<dbReference type="Gene3D" id="3.40.50.450">
    <property type="match status" value="1"/>
</dbReference>
<dbReference type="GO" id="GO:0009294">
    <property type="term" value="P:DNA-mediated transformation"/>
    <property type="evidence" value="ECO:0007669"/>
    <property type="project" value="InterPro"/>
</dbReference>
<keyword evidence="4" id="KW-1185">Reference proteome</keyword>
<dbReference type="KEGG" id="psai:C3B54_11601"/>
<proteinExistence type="inferred from homology"/>
<feature type="domain" description="Smf/DprA SLOG" evidence="2">
    <location>
        <begin position="87"/>
        <end position="278"/>
    </location>
</feature>
<accession>A0A2L2BPJ3</accession>
<dbReference type="SUPFAM" id="SSF102405">
    <property type="entry name" value="MCP/YpsA-like"/>
    <property type="match status" value="1"/>
</dbReference>
<comment type="similarity">
    <text evidence="1">Belongs to the DprA/Smf family.</text>
</comment>
<dbReference type="InterPro" id="IPR003488">
    <property type="entry name" value="DprA"/>
</dbReference>
<sequence>MTLQQPERLARLWLSLCSPPGDPLVGELVATLGAVRLRDILSAGSPTPLSGRPEACLKRLRESGLTVPHDGHMPYVLDAISREGLQVLTPGDTHWPASLKDLGTKAPLALFFRGAAEVLGRTGRNVAIVGTRTPSALGLNAAREIAWHQINAGRTIVSGGAKGIDAVGHMVSLESGVPTIAVLAQSPNRPYPPEHRGMCAEIAHRGVVVSEVPPGIHHGGKGFLARNRLIAALATLTIVVEAPLRSGAISTAAHAAHLEREVMAVLYKKSEAHSGATQVEAEKKGTIGLPGDNRGAERVIEQWAGETILWPPEISQKA</sequence>
<evidence type="ECO:0000256" key="1">
    <source>
        <dbReference type="ARBA" id="ARBA00006525"/>
    </source>
</evidence>
<dbReference type="OrthoDB" id="9785707at2"/>
<dbReference type="EMBL" id="CP026923">
    <property type="protein sequence ID" value="AVG23586.1"/>
    <property type="molecule type" value="Genomic_DNA"/>
</dbReference>
<dbReference type="InterPro" id="IPR057666">
    <property type="entry name" value="DrpA_SLOG"/>
</dbReference>
<reference evidence="3 4" key="1">
    <citation type="submission" date="2018-02" db="EMBL/GenBank/DDBJ databases">
        <title>Complete genome of the streamlined marine actinobacterium Pontimonas salivibrio CL-TW6 adapted to coastal planktonic lifestype.</title>
        <authorList>
            <person name="Cho B.C."/>
            <person name="Hardies S.C."/>
            <person name="Jang G.I."/>
            <person name="Hwang C.Y."/>
        </authorList>
    </citation>
    <scope>NUCLEOTIDE SEQUENCE [LARGE SCALE GENOMIC DNA]</scope>
    <source>
        <strain evidence="3 4">CL-TW6</strain>
    </source>
</reference>
<evidence type="ECO:0000313" key="4">
    <source>
        <dbReference type="Proteomes" id="UP000243077"/>
    </source>
</evidence>
<protein>
    <submittedName>
        <fullName evidence="3">DNA processing/competence protein DprA</fullName>
    </submittedName>
</protein>
<dbReference type="PANTHER" id="PTHR43022">
    <property type="entry name" value="PROTEIN SMF"/>
    <property type="match status" value="1"/>
</dbReference>
<organism evidence="3 4">
    <name type="scientific">Pontimonas salivibrio</name>
    <dbReference type="NCBI Taxonomy" id="1159327"/>
    <lineage>
        <taxon>Bacteria</taxon>
        <taxon>Bacillati</taxon>
        <taxon>Actinomycetota</taxon>
        <taxon>Actinomycetes</taxon>
        <taxon>Micrococcales</taxon>
        <taxon>Microbacteriaceae</taxon>
        <taxon>Pontimonas</taxon>
    </lineage>
</organism>
<gene>
    <name evidence="3" type="ORF">C3B54_11601</name>
</gene>
<dbReference type="RefSeq" id="WP_104913173.1">
    <property type="nucleotide sequence ID" value="NZ_CP026923.1"/>
</dbReference>